<sequence>MQFAFHKSARGAAYSRYESKFIGQAAGRSAPPRTAPHPPRRRGRVVQSSQPSRATRETRVTIPLPLLSAPFRICAMFAASD</sequence>
<dbReference type="EMBL" id="CAKXAJ010017755">
    <property type="protein sequence ID" value="CAH2217136.1"/>
    <property type="molecule type" value="Genomic_DNA"/>
</dbReference>
<comment type="caution">
    <text evidence="2">The sequence shown here is derived from an EMBL/GenBank/DDBJ whole genome shotgun (WGS) entry which is preliminary data.</text>
</comment>
<gene>
    <name evidence="2" type="primary">jg26053</name>
    <name evidence="2" type="ORF">PAEG_LOCUS5054</name>
</gene>
<keyword evidence="3" id="KW-1185">Reference proteome</keyword>
<protein>
    <submittedName>
        <fullName evidence="2">Jg26053 protein</fullName>
    </submittedName>
</protein>
<accession>A0A8S4QVP8</accession>
<evidence type="ECO:0000313" key="3">
    <source>
        <dbReference type="Proteomes" id="UP000838756"/>
    </source>
</evidence>
<evidence type="ECO:0000313" key="2">
    <source>
        <dbReference type="EMBL" id="CAH2217136.1"/>
    </source>
</evidence>
<organism evidence="2 3">
    <name type="scientific">Pararge aegeria aegeria</name>
    <dbReference type="NCBI Taxonomy" id="348720"/>
    <lineage>
        <taxon>Eukaryota</taxon>
        <taxon>Metazoa</taxon>
        <taxon>Ecdysozoa</taxon>
        <taxon>Arthropoda</taxon>
        <taxon>Hexapoda</taxon>
        <taxon>Insecta</taxon>
        <taxon>Pterygota</taxon>
        <taxon>Neoptera</taxon>
        <taxon>Endopterygota</taxon>
        <taxon>Lepidoptera</taxon>
        <taxon>Glossata</taxon>
        <taxon>Ditrysia</taxon>
        <taxon>Papilionoidea</taxon>
        <taxon>Nymphalidae</taxon>
        <taxon>Satyrinae</taxon>
        <taxon>Satyrini</taxon>
        <taxon>Parargina</taxon>
        <taxon>Pararge</taxon>
    </lineage>
</organism>
<dbReference type="Proteomes" id="UP000838756">
    <property type="component" value="Unassembled WGS sequence"/>
</dbReference>
<reference evidence="2" key="1">
    <citation type="submission" date="2022-03" db="EMBL/GenBank/DDBJ databases">
        <authorList>
            <person name="Lindestad O."/>
        </authorList>
    </citation>
    <scope>NUCLEOTIDE SEQUENCE</scope>
</reference>
<proteinExistence type="predicted"/>
<feature type="region of interest" description="Disordered" evidence="1">
    <location>
        <begin position="24"/>
        <end position="59"/>
    </location>
</feature>
<evidence type="ECO:0000256" key="1">
    <source>
        <dbReference type="SAM" id="MobiDB-lite"/>
    </source>
</evidence>
<dbReference type="AlphaFoldDB" id="A0A8S4QVP8"/>
<name>A0A8S4QVP8_9NEOP</name>